<dbReference type="PANTHER" id="PTHR43215">
    <property type="entry name" value="RADIAL SPOKE HEAD 1 HOMOLOG"/>
    <property type="match status" value="1"/>
</dbReference>
<dbReference type="AlphaFoldDB" id="Q23J78"/>
<keyword evidence="1" id="KW-0677">Repeat</keyword>
<dbReference type="SMART" id="SM00698">
    <property type="entry name" value="MORN"/>
    <property type="match status" value="4"/>
</dbReference>
<gene>
    <name evidence="2" type="ORF">TTHERM_00490940</name>
</gene>
<dbReference type="PANTHER" id="PTHR43215:SF14">
    <property type="entry name" value="RADIAL SPOKE HEAD 1 HOMOLOG"/>
    <property type="match status" value="1"/>
</dbReference>
<dbReference type="Pfam" id="PF02493">
    <property type="entry name" value="MORN"/>
    <property type="match status" value="4"/>
</dbReference>
<keyword evidence="3" id="KW-1185">Reference proteome</keyword>
<proteinExistence type="predicted"/>
<dbReference type="HOGENOM" id="CLU_1513543_0_0_1"/>
<evidence type="ECO:0000256" key="1">
    <source>
        <dbReference type="ARBA" id="ARBA00022737"/>
    </source>
</evidence>
<dbReference type="OrthoDB" id="48314at2759"/>
<evidence type="ECO:0000313" key="3">
    <source>
        <dbReference type="Proteomes" id="UP000009168"/>
    </source>
</evidence>
<dbReference type="Gene3D" id="2.20.110.10">
    <property type="entry name" value="Histone H3 K4-specific methyltransferase SET7/9 N-terminal domain"/>
    <property type="match status" value="2"/>
</dbReference>
<dbReference type="KEGG" id="tet:TTHERM_00490940"/>
<dbReference type="Proteomes" id="UP000009168">
    <property type="component" value="Unassembled WGS sequence"/>
</dbReference>
<dbReference type="InParanoid" id="Q23J78"/>
<evidence type="ECO:0000313" key="2">
    <source>
        <dbReference type="EMBL" id="EAR96626.2"/>
    </source>
</evidence>
<dbReference type="InterPro" id="IPR003409">
    <property type="entry name" value="MORN"/>
</dbReference>
<name>Q23J78_TETTS</name>
<dbReference type="RefSeq" id="XP_001016871.2">
    <property type="nucleotide sequence ID" value="XM_001016871.2"/>
</dbReference>
<dbReference type="EMBL" id="GG662691">
    <property type="protein sequence ID" value="EAR96626.2"/>
    <property type="molecule type" value="Genomic_DNA"/>
</dbReference>
<reference evidence="3" key="1">
    <citation type="journal article" date="2006" name="PLoS Biol.">
        <title>Macronuclear genome sequence of the ciliate Tetrahymena thermophila, a model eukaryote.</title>
        <authorList>
            <person name="Eisen J.A."/>
            <person name="Coyne R.S."/>
            <person name="Wu M."/>
            <person name="Wu D."/>
            <person name="Thiagarajan M."/>
            <person name="Wortman J.R."/>
            <person name="Badger J.H."/>
            <person name="Ren Q."/>
            <person name="Amedeo P."/>
            <person name="Jones K.M."/>
            <person name="Tallon L.J."/>
            <person name="Delcher A.L."/>
            <person name="Salzberg S.L."/>
            <person name="Silva J.C."/>
            <person name="Haas B.J."/>
            <person name="Majoros W.H."/>
            <person name="Farzad M."/>
            <person name="Carlton J.M."/>
            <person name="Smith R.K. Jr."/>
            <person name="Garg J."/>
            <person name="Pearlman R.E."/>
            <person name="Karrer K.M."/>
            <person name="Sun L."/>
            <person name="Manning G."/>
            <person name="Elde N.C."/>
            <person name="Turkewitz A.P."/>
            <person name="Asai D.J."/>
            <person name="Wilkes D.E."/>
            <person name="Wang Y."/>
            <person name="Cai H."/>
            <person name="Collins K."/>
            <person name="Stewart B.A."/>
            <person name="Lee S.R."/>
            <person name="Wilamowska K."/>
            <person name="Weinberg Z."/>
            <person name="Ruzzo W.L."/>
            <person name="Wloga D."/>
            <person name="Gaertig J."/>
            <person name="Frankel J."/>
            <person name="Tsao C.-C."/>
            <person name="Gorovsky M.A."/>
            <person name="Keeling P.J."/>
            <person name="Waller R.F."/>
            <person name="Patron N.J."/>
            <person name="Cherry J.M."/>
            <person name="Stover N.A."/>
            <person name="Krieger C.J."/>
            <person name="del Toro C."/>
            <person name="Ryder H.F."/>
            <person name="Williamson S.C."/>
            <person name="Barbeau R.A."/>
            <person name="Hamilton E.P."/>
            <person name="Orias E."/>
        </authorList>
    </citation>
    <scope>NUCLEOTIDE SEQUENCE [LARGE SCALE GENOMIC DNA]</scope>
    <source>
        <strain evidence="3">SB210</strain>
    </source>
</reference>
<sequence length="182" mass="21313">MSNRIQNGLQERKIFQSKEENKQQNNSEQEYLNKISSPQYRHVMKQVQGKKKYYYSLQPGSSFISKMQKVGGTSNKNQVTVTMKTGSTYTGEVNERNERHGYGVYQVIYGGYYEGMWKNGFKEGKGTFYYKKGLIHYEGDWQCGEPHGQGRVFNQQNQLVYEGAWKNGKSTENIYWLDYKNK</sequence>
<protein>
    <submittedName>
        <fullName evidence="2">MORN motif protein</fullName>
    </submittedName>
</protein>
<dbReference type="GeneID" id="7836907"/>
<dbReference type="SUPFAM" id="SSF82185">
    <property type="entry name" value="Histone H3 K4-specific methyltransferase SET7/9 N-terminal domain"/>
    <property type="match status" value="1"/>
</dbReference>
<accession>Q23J78</accession>
<organism evidence="2 3">
    <name type="scientific">Tetrahymena thermophila (strain SB210)</name>
    <dbReference type="NCBI Taxonomy" id="312017"/>
    <lineage>
        <taxon>Eukaryota</taxon>
        <taxon>Sar</taxon>
        <taxon>Alveolata</taxon>
        <taxon>Ciliophora</taxon>
        <taxon>Intramacronucleata</taxon>
        <taxon>Oligohymenophorea</taxon>
        <taxon>Hymenostomatida</taxon>
        <taxon>Tetrahymenina</taxon>
        <taxon>Tetrahymenidae</taxon>
        <taxon>Tetrahymena</taxon>
    </lineage>
</organism>